<sequence length="74" mass="8078">MNAGTLPHLIRVERGSLDEDEAAALVAVLLTRTQAGPADPDGSRGPDDAGARWARLERSRGFGGPRSWQRQRQR</sequence>
<gene>
    <name evidence="2" type="ORF">AB0A76_01550</name>
</gene>
<name>A0ABV3CNV3_STREX</name>
<evidence type="ECO:0000313" key="2">
    <source>
        <dbReference type="EMBL" id="MEU7291882.1"/>
    </source>
</evidence>
<dbReference type="InterPro" id="IPR032716">
    <property type="entry name" value="ACC_epsilon"/>
</dbReference>
<reference evidence="2 3" key="1">
    <citation type="submission" date="2024-06" db="EMBL/GenBank/DDBJ databases">
        <title>The Natural Products Discovery Center: Release of the First 8490 Sequenced Strains for Exploring Actinobacteria Biosynthetic Diversity.</title>
        <authorList>
            <person name="Kalkreuter E."/>
            <person name="Kautsar S.A."/>
            <person name="Yang D."/>
            <person name="Bader C.D."/>
            <person name="Teijaro C.N."/>
            <person name="Fluegel L."/>
            <person name="Davis C.M."/>
            <person name="Simpson J.R."/>
            <person name="Lauterbach L."/>
            <person name="Steele A.D."/>
            <person name="Gui C."/>
            <person name="Meng S."/>
            <person name="Li G."/>
            <person name="Viehrig K."/>
            <person name="Ye F."/>
            <person name="Su P."/>
            <person name="Kiefer A.F."/>
            <person name="Nichols A."/>
            <person name="Cepeda A.J."/>
            <person name="Yan W."/>
            <person name="Fan B."/>
            <person name="Jiang Y."/>
            <person name="Adhikari A."/>
            <person name="Zheng C.-J."/>
            <person name="Schuster L."/>
            <person name="Cowan T.M."/>
            <person name="Smanski M.J."/>
            <person name="Chevrette M.G."/>
            <person name="De Carvalho L.P.S."/>
            <person name="Shen B."/>
        </authorList>
    </citation>
    <scope>NUCLEOTIDE SEQUENCE [LARGE SCALE GENOMIC DNA]</scope>
    <source>
        <strain evidence="2 3">NPDC045705</strain>
    </source>
</reference>
<dbReference type="Pfam" id="PF13822">
    <property type="entry name" value="ACC_epsilon"/>
    <property type="match status" value="1"/>
</dbReference>
<dbReference type="EMBL" id="JBEZAM010000001">
    <property type="protein sequence ID" value="MEU7291882.1"/>
    <property type="molecule type" value="Genomic_DNA"/>
</dbReference>
<protein>
    <submittedName>
        <fullName evidence="2">Acyl-CoA carboxylase subunit epsilon</fullName>
    </submittedName>
</protein>
<keyword evidence="3" id="KW-1185">Reference proteome</keyword>
<feature type="compositionally biased region" description="Basic and acidic residues" evidence="1">
    <location>
        <begin position="41"/>
        <end position="52"/>
    </location>
</feature>
<dbReference type="RefSeq" id="WP_030205102.1">
    <property type="nucleotide sequence ID" value="NZ_JBEZAM010000001.1"/>
</dbReference>
<feature type="region of interest" description="Disordered" evidence="1">
    <location>
        <begin position="33"/>
        <end position="52"/>
    </location>
</feature>
<evidence type="ECO:0000313" key="3">
    <source>
        <dbReference type="Proteomes" id="UP001551210"/>
    </source>
</evidence>
<evidence type="ECO:0000256" key="1">
    <source>
        <dbReference type="SAM" id="MobiDB-lite"/>
    </source>
</evidence>
<accession>A0ABV3CNV3</accession>
<proteinExistence type="predicted"/>
<dbReference type="Proteomes" id="UP001551210">
    <property type="component" value="Unassembled WGS sequence"/>
</dbReference>
<organism evidence="2 3">
    <name type="scientific">Streptomyces exfoliatus</name>
    <name type="common">Streptomyces hydrogenans</name>
    <dbReference type="NCBI Taxonomy" id="1905"/>
    <lineage>
        <taxon>Bacteria</taxon>
        <taxon>Bacillati</taxon>
        <taxon>Actinomycetota</taxon>
        <taxon>Actinomycetes</taxon>
        <taxon>Kitasatosporales</taxon>
        <taxon>Streptomycetaceae</taxon>
        <taxon>Streptomyces</taxon>
    </lineage>
</organism>
<comment type="caution">
    <text evidence="2">The sequence shown here is derived from an EMBL/GenBank/DDBJ whole genome shotgun (WGS) entry which is preliminary data.</text>
</comment>